<comment type="caution">
    <text evidence="8">The sequence shown here is derived from an EMBL/GenBank/DDBJ whole genome shotgun (WGS) entry which is preliminary data.</text>
</comment>
<dbReference type="PROSITE" id="PS50903">
    <property type="entry name" value="RUBREDOXIN_LIKE"/>
    <property type="match status" value="1"/>
</dbReference>
<dbReference type="Gene3D" id="2.20.28.10">
    <property type="match status" value="1"/>
</dbReference>
<comment type="cofactor">
    <cofactor evidence="1 6">
        <name>Fe(3+)</name>
        <dbReference type="ChEBI" id="CHEBI:29034"/>
    </cofactor>
</comment>
<dbReference type="OrthoDB" id="9800607at2"/>
<evidence type="ECO:0000313" key="8">
    <source>
        <dbReference type="EMBL" id="MDG5974358.1"/>
    </source>
</evidence>
<evidence type="ECO:0000256" key="4">
    <source>
        <dbReference type="ARBA" id="ARBA00022982"/>
    </source>
</evidence>
<evidence type="ECO:0000259" key="7">
    <source>
        <dbReference type="PROSITE" id="PS50903"/>
    </source>
</evidence>
<evidence type="ECO:0000256" key="1">
    <source>
        <dbReference type="ARBA" id="ARBA00001965"/>
    </source>
</evidence>
<dbReference type="PANTHER" id="PTHR47627">
    <property type="entry name" value="RUBREDOXIN"/>
    <property type="match status" value="1"/>
</dbReference>
<dbReference type="RefSeq" id="WP_068169916.1">
    <property type="nucleotide sequence ID" value="NZ_AOGK01000002.1"/>
</dbReference>
<reference evidence="8" key="1">
    <citation type="submission" date="2013-01" db="EMBL/GenBank/DDBJ databases">
        <title>Genome draft of Hydrogenophaga taeniospiralis 2K1.</title>
        <authorList>
            <person name="Gomila M."/>
            <person name="Lalucat J."/>
        </authorList>
    </citation>
    <scope>NUCLEOTIDE SEQUENCE</scope>
    <source>
        <strain evidence="8">CCUG 15921</strain>
    </source>
</reference>
<evidence type="ECO:0000256" key="6">
    <source>
        <dbReference type="RuleBase" id="RU003820"/>
    </source>
</evidence>
<dbReference type="Proteomes" id="UP001152876">
    <property type="component" value="Unassembled WGS sequence"/>
</dbReference>
<dbReference type="SUPFAM" id="SSF57802">
    <property type="entry name" value="Rubredoxin-like"/>
    <property type="match status" value="1"/>
</dbReference>
<proteinExistence type="inferred from homology"/>
<evidence type="ECO:0000256" key="5">
    <source>
        <dbReference type="ARBA" id="ARBA00023004"/>
    </source>
</evidence>
<dbReference type="GO" id="GO:0043448">
    <property type="term" value="P:alkane catabolic process"/>
    <property type="evidence" value="ECO:0007669"/>
    <property type="project" value="TreeGrafter"/>
</dbReference>
<dbReference type="InterPro" id="IPR024935">
    <property type="entry name" value="Rubredoxin_dom"/>
</dbReference>
<dbReference type="InterPro" id="IPR050526">
    <property type="entry name" value="Rubredoxin_ET"/>
</dbReference>
<keyword evidence="5 6" id="KW-0408">Iron</keyword>
<dbReference type="EMBL" id="AOGK01000002">
    <property type="protein sequence ID" value="MDG5974358.1"/>
    <property type="molecule type" value="Genomic_DNA"/>
</dbReference>
<evidence type="ECO:0000313" key="9">
    <source>
        <dbReference type="Proteomes" id="UP001152876"/>
    </source>
</evidence>
<feature type="domain" description="Rubredoxin-like" evidence="7">
    <location>
        <begin position="27"/>
        <end position="78"/>
    </location>
</feature>
<name>A0A9X4SAL8_9BURK</name>
<dbReference type="PRINTS" id="PR00163">
    <property type="entry name" value="RUBREDOXIN"/>
</dbReference>
<evidence type="ECO:0000256" key="2">
    <source>
        <dbReference type="ARBA" id="ARBA00022448"/>
    </source>
</evidence>
<dbReference type="AlphaFoldDB" id="A0A9X4SAL8"/>
<dbReference type="InterPro" id="IPR018527">
    <property type="entry name" value="Rubredoxin_Fe_BS"/>
</dbReference>
<dbReference type="GO" id="GO:0005506">
    <property type="term" value="F:iron ion binding"/>
    <property type="evidence" value="ECO:0007669"/>
    <property type="project" value="UniProtKB-UniRule"/>
</dbReference>
<dbReference type="InterPro" id="IPR024934">
    <property type="entry name" value="Rubredoxin-like_dom"/>
</dbReference>
<evidence type="ECO:0000256" key="3">
    <source>
        <dbReference type="ARBA" id="ARBA00022723"/>
    </source>
</evidence>
<comment type="similarity">
    <text evidence="6">Belongs to the rubredoxin family.</text>
</comment>
<gene>
    <name evidence="8" type="ORF">H010_03787</name>
</gene>
<organism evidence="8 9">
    <name type="scientific">Hydrogenophaga taeniospiralis CCUG 15921</name>
    <dbReference type="NCBI Taxonomy" id="1281780"/>
    <lineage>
        <taxon>Bacteria</taxon>
        <taxon>Pseudomonadati</taxon>
        <taxon>Pseudomonadota</taxon>
        <taxon>Betaproteobacteria</taxon>
        <taxon>Burkholderiales</taxon>
        <taxon>Comamonadaceae</taxon>
        <taxon>Hydrogenophaga</taxon>
    </lineage>
</organism>
<dbReference type="PANTHER" id="PTHR47627:SF1">
    <property type="entry name" value="RUBREDOXIN-1-RELATED"/>
    <property type="match status" value="1"/>
</dbReference>
<dbReference type="Pfam" id="PF00301">
    <property type="entry name" value="Rubredoxin"/>
    <property type="match status" value="1"/>
</dbReference>
<keyword evidence="3 6" id="KW-0479">Metal-binding</keyword>
<accession>A0A9X4SAL8</accession>
<sequence length="79" mass="8842">MAGADHSNGFEGFEGSYLGNRDVLKPASRLECKICWWVYDPALGDPQWQIVPGTPFADLPAHWRCPNCDGDAEQFLMLE</sequence>
<keyword evidence="4 6" id="KW-0249">Electron transport</keyword>
<dbReference type="GO" id="GO:0009055">
    <property type="term" value="F:electron transfer activity"/>
    <property type="evidence" value="ECO:0007669"/>
    <property type="project" value="TreeGrafter"/>
</dbReference>
<keyword evidence="2" id="KW-0813">Transport</keyword>
<protein>
    <recommendedName>
        <fullName evidence="6">Rubredoxin</fullName>
    </recommendedName>
</protein>
<dbReference type="CDD" id="cd00730">
    <property type="entry name" value="rubredoxin"/>
    <property type="match status" value="1"/>
</dbReference>
<keyword evidence="9" id="KW-1185">Reference proteome</keyword>
<dbReference type="PROSITE" id="PS00202">
    <property type="entry name" value="RUBREDOXIN"/>
    <property type="match status" value="1"/>
</dbReference>